<gene>
    <name evidence="1" type="ORF">B4135_0967</name>
</gene>
<accession>A0A150MF00</accession>
<dbReference type="Proteomes" id="UP000075683">
    <property type="component" value="Unassembled WGS sequence"/>
</dbReference>
<name>A0A150MF00_9BACI</name>
<comment type="caution">
    <text evidence="1">The sequence shown here is derived from an EMBL/GenBank/DDBJ whole genome shotgun (WGS) entry which is preliminary data.</text>
</comment>
<sequence length="299" mass="35163">MNTIFFHAQKKRGEEMKSRAAKLMEDFIECGKYPHLKKSEKKIKILTDAMKERLMASKHKRHEFKKYGLVGRFVAKKIYDTDVVGLNEYLFDIGLLLRVVEIDEKKLLQENFLLYDMIQDFRLPETFYVKPSFNKDGRALGEVRNFEVDSRWGVEDMARGLALLKPQVKRLTHEYERIKKIIANSPEVKRMERLPKEKRKPIKHKYGSLSIVANTPRYDVAAIFDQFGEDLLIEYGSPNGKKLEAFVLNGTISRKDIDQFKTVKDIRLDFAVMTIEDEKKMLEFLHEKEMTAAMNRMWV</sequence>
<evidence type="ECO:0000313" key="2">
    <source>
        <dbReference type="Proteomes" id="UP000075683"/>
    </source>
</evidence>
<organism evidence="1 2">
    <name type="scientific">Caldibacillus debilis</name>
    <dbReference type="NCBI Taxonomy" id="301148"/>
    <lineage>
        <taxon>Bacteria</taxon>
        <taxon>Bacillati</taxon>
        <taxon>Bacillota</taxon>
        <taxon>Bacilli</taxon>
        <taxon>Bacillales</taxon>
        <taxon>Bacillaceae</taxon>
        <taxon>Caldibacillus</taxon>
    </lineage>
</organism>
<dbReference type="AlphaFoldDB" id="A0A150MF00"/>
<protein>
    <submittedName>
        <fullName evidence="1">Uncharacterized protein</fullName>
    </submittedName>
</protein>
<proteinExistence type="predicted"/>
<evidence type="ECO:0000313" key="1">
    <source>
        <dbReference type="EMBL" id="KYD23144.1"/>
    </source>
</evidence>
<dbReference type="EMBL" id="LQYT01000001">
    <property type="protein sequence ID" value="KYD23144.1"/>
    <property type="molecule type" value="Genomic_DNA"/>
</dbReference>
<reference evidence="1" key="1">
    <citation type="submission" date="2016-01" db="EMBL/GenBank/DDBJ databases">
        <title>Draft Genome Sequences of Seven Thermophilic Sporeformers Isolated from Foods.</title>
        <authorList>
            <person name="Berendsen E.M."/>
            <person name="Wells-Bennik M.H."/>
            <person name="Krawcyk A.O."/>
            <person name="De Jong A."/>
            <person name="Holsappel S."/>
            <person name="Eijlander R.T."/>
            <person name="Kuipers O.P."/>
        </authorList>
    </citation>
    <scope>NUCLEOTIDE SEQUENCE [LARGE SCALE GENOMIC DNA]</scope>
    <source>
        <strain evidence="1">B4135</strain>
    </source>
</reference>
<dbReference type="STRING" id="301148.B4135_0967"/>